<dbReference type="Proteomes" id="UP001066276">
    <property type="component" value="Chromosome 4_1"/>
</dbReference>
<feature type="compositionally biased region" description="Basic and acidic residues" evidence="1">
    <location>
        <begin position="43"/>
        <end position="56"/>
    </location>
</feature>
<proteinExistence type="predicted"/>
<accession>A0AAV7TDS2</accession>
<sequence length="70" mass="7844">MSLPVGVYHTKKFKMAAVAFPGQEHCSTPVIRGDVMWYSMPDSVEKEEMGQKRDGGDPGAWIQEEKSSRN</sequence>
<keyword evidence="3" id="KW-1185">Reference proteome</keyword>
<protein>
    <submittedName>
        <fullName evidence="2">Uncharacterized protein</fullName>
    </submittedName>
</protein>
<evidence type="ECO:0000313" key="2">
    <source>
        <dbReference type="EMBL" id="KAJ1174390.1"/>
    </source>
</evidence>
<gene>
    <name evidence="2" type="ORF">NDU88_006212</name>
</gene>
<organism evidence="2 3">
    <name type="scientific">Pleurodeles waltl</name>
    <name type="common">Iberian ribbed newt</name>
    <dbReference type="NCBI Taxonomy" id="8319"/>
    <lineage>
        <taxon>Eukaryota</taxon>
        <taxon>Metazoa</taxon>
        <taxon>Chordata</taxon>
        <taxon>Craniata</taxon>
        <taxon>Vertebrata</taxon>
        <taxon>Euteleostomi</taxon>
        <taxon>Amphibia</taxon>
        <taxon>Batrachia</taxon>
        <taxon>Caudata</taxon>
        <taxon>Salamandroidea</taxon>
        <taxon>Salamandridae</taxon>
        <taxon>Pleurodelinae</taxon>
        <taxon>Pleurodeles</taxon>
    </lineage>
</organism>
<evidence type="ECO:0000313" key="3">
    <source>
        <dbReference type="Proteomes" id="UP001066276"/>
    </source>
</evidence>
<reference evidence="2" key="1">
    <citation type="journal article" date="2022" name="bioRxiv">
        <title>Sequencing and chromosome-scale assembly of the giantPleurodeles waltlgenome.</title>
        <authorList>
            <person name="Brown T."/>
            <person name="Elewa A."/>
            <person name="Iarovenko S."/>
            <person name="Subramanian E."/>
            <person name="Araus A.J."/>
            <person name="Petzold A."/>
            <person name="Susuki M."/>
            <person name="Suzuki K.-i.T."/>
            <person name="Hayashi T."/>
            <person name="Toyoda A."/>
            <person name="Oliveira C."/>
            <person name="Osipova E."/>
            <person name="Leigh N.D."/>
            <person name="Simon A."/>
            <person name="Yun M.H."/>
        </authorList>
    </citation>
    <scope>NUCLEOTIDE SEQUENCE</scope>
    <source>
        <strain evidence="2">20211129_DDA</strain>
        <tissue evidence="2">Liver</tissue>
    </source>
</reference>
<comment type="caution">
    <text evidence="2">The sequence shown here is derived from an EMBL/GenBank/DDBJ whole genome shotgun (WGS) entry which is preliminary data.</text>
</comment>
<dbReference type="AlphaFoldDB" id="A0AAV7TDS2"/>
<evidence type="ECO:0000256" key="1">
    <source>
        <dbReference type="SAM" id="MobiDB-lite"/>
    </source>
</evidence>
<dbReference type="EMBL" id="JANPWB010000007">
    <property type="protein sequence ID" value="KAJ1174390.1"/>
    <property type="molecule type" value="Genomic_DNA"/>
</dbReference>
<feature type="region of interest" description="Disordered" evidence="1">
    <location>
        <begin position="43"/>
        <end position="70"/>
    </location>
</feature>
<name>A0AAV7TDS2_PLEWA</name>